<dbReference type="RefSeq" id="WP_127192895.1">
    <property type="nucleotide sequence ID" value="NZ_RZNY01000012.1"/>
</dbReference>
<dbReference type="Gene3D" id="6.10.340.10">
    <property type="match status" value="1"/>
</dbReference>
<dbReference type="InterPro" id="IPR010559">
    <property type="entry name" value="Sig_transdc_His_kin_internal"/>
</dbReference>
<dbReference type="AlphaFoldDB" id="A0A433Y757"/>
<dbReference type="InterPro" id="IPR036890">
    <property type="entry name" value="HATPase_C_sf"/>
</dbReference>
<dbReference type="Pfam" id="PF06580">
    <property type="entry name" value="His_kinase"/>
    <property type="match status" value="1"/>
</dbReference>
<dbReference type="GO" id="GO:0005886">
    <property type="term" value="C:plasma membrane"/>
    <property type="evidence" value="ECO:0007669"/>
    <property type="project" value="UniProtKB-SubCell"/>
</dbReference>
<dbReference type="EMBL" id="RZNY01000012">
    <property type="protein sequence ID" value="RUT45286.1"/>
    <property type="molecule type" value="Genomic_DNA"/>
</dbReference>
<proteinExistence type="predicted"/>
<dbReference type="SUPFAM" id="SSF55874">
    <property type="entry name" value="ATPase domain of HSP90 chaperone/DNA topoisomerase II/histidine kinase"/>
    <property type="match status" value="1"/>
</dbReference>
<dbReference type="Gene3D" id="3.30.565.10">
    <property type="entry name" value="Histidine kinase-like ATPase, C-terminal domain"/>
    <property type="match status" value="1"/>
</dbReference>
<keyword evidence="5 9" id="KW-0812">Transmembrane</keyword>
<dbReference type="CDD" id="cd06225">
    <property type="entry name" value="HAMP"/>
    <property type="match status" value="1"/>
</dbReference>
<dbReference type="InterPro" id="IPR050640">
    <property type="entry name" value="Bact_2-comp_sensor_kinase"/>
</dbReference>
<evidence type="ECO:0000259" key="10">
    <source>
        <dbReference type="PROSITE" id="PS50885"/>
    </source>
</evidence>
<comment type="subcellular location">
    <subcellularLocation>
        <location evidence="1">Cell membrane</location>
        <topology evidence="1">Multi-pass membrane protein</topology>
    </subcellularLocation>
</comment>
<keyword evidence="8 9" id="KW-0472">Membrane</keyword>
<evidence type="ECO:0000256" key="4">
    <source>
        <dbReference type="ARBA" id="ARBA00022679"/>
    </source>
</evidence>
<accession>A0A433Y757</accession>
<dbReference type="SUPFAM" id="SSF158472">
    <property type="entry name" value="HAMP domain-like"/>
    <property type="match status" value="1"/>
</dbReference>
<dbReference type="Pfam" id="PF02518">
    <property type="entry name" value="HATPase_c"/>
    <property type="match status" value="1"/>
</dbReference>
<dbReference type="InterPro" id="IPR033479">
    <property type="entry name" value="dCache_1"/>
</dbReference>
<evidence type="ECO:0000256" key="7">
    <source>
        <dbReference type="ARBA" id="ARBA00022989"/>
    </source>
</evidence>
<evidence type="ECO:0000256" key="6">
    <source>
        <dbReference type="ARBA" id="ARBA00022777"/>
    </source>
</evidence>
<keyword evidence="12" id="KW-1185">Reference proteome</keyword>
<dbReference type="OrthoDB" id="9776552at2"/>
<evidence type="ECO:0000256" key="2">
    <source>
        <dbReference type="ARBA" id="ARBA00022475"/>
    </source>
</evidence>
<name>A0A433Y757_9BACL</name>
<evidence type="ECO:0000256" key="3">
    <source>
        <dbReference type="ARBA" id="ARBA00022553"/>
    </source>
</evidence>
<evidence type="ECO:0000256" key="8">
    <source>
        <dbReference type="ARBA" id="ARBA00023136"/>
    </source>
</evidence>
<dbReference type="InterPro" id="IPR003660">
    <property type="entry name" value="HAMP_dom"/>
</dbReference>
<dbReference type="Pfam" id="PF00672">
    <property type="entry name" value="HAMP"/>
    <property type="match status" value="1"/>
</dbReference>
<dbReference type="PANTHER" id="PTHR34220">
    <property type="entry name" value="SENSOR HISTIDINE KINASE YPDA"/>
    <property type="match status" value="1"/>
</dbReference>
<feature type="transmembrane region" description="Helical" evidence="9">
    <location>
        <begin position="276"/>
        <end position="299"/>
    </location>
</feature>
<feature type="domain" description="HAMP" evidence="10">
    <location>
        <begin position="296"/>
        <end position="348"/>
    </location>
</feature>
<dbReference type="PANTHER" id="PTHR34220:SF7">
    <property type="entry name" value="SENSOR HISTIDINE KINASE YPDA"/>
    <property type="match status" value="1"/>
</dbReference>
<evidence type="ECO:0000313" key="12">
    <source>
        <dbReference type="Proteomes" id="UP000279446"/>
    </source>
</evidence>
<gene>
    <name evidence="11" type="ORF">EJP82_15065</name>
</gene>
<evidence type="ECO:0000256" key="9">
    <source>
        <dbReference type="SAM" id="Phobius"/>
    </source>
</evidence>
<keyword evidence="2" id="KW-1003">Cell membrane</keyword>
<keyword evidence="4" id="KW-0808">Transferase</keyword>
<comment type="caution">
    <text evidence="11">The sequence shown here is derived from an EMBL/GenBank/DDBJ whole genome shotgun (WGS) entry which is preliminary data.</text>
</comment>
<dbReference type="Pfam" id="PF02743">
    <property type="entry name" value="dCache_1"/>
    <property type="match status" value="1"/>
</dbReference>
<dbReference type="SMART" id="SM00304">
    <property type="entry name" value="HAMP"/>
    <property type="match status" value="1"/>
</dbReference>
<dbReference type="InterPro" id="IPR003594">
    <property type="entry name" value="HATPase_dom"/>
</dbReference>
<protein>
    <submittedName>
        <fullName evidence="11">Sensor histidine kinase</fullName>
    </submittedName>
</protein>
<evidence type="ECO:0000256" key="1">
    <source>
        <dbReference type="ARBA" id="ARBA00004651"/>
    </source>
</evidence>
<dbReference type="Proteomes" id="UP000279446">
    <property type="component" value="Unassembled WGS sequence"/>
</dbReference>
<sequence length="572" mass="65749">MKFKGIRVKIFRSMIIVVILPLSITSAIIAYQISRDMKEDIQFAKTRTEQGMKDTMEQYFQSLYETAYQIYSNPDLIQSLTNNTAYLPNESRTYDNVRDIKEFFLSVYNNSRVKDIVGMYLINVDDEAVGNFFPSLYPRLTSEYIQNLLLESKESEGEPTILLNYNSMYSEPVIQYLYPVNSMGKRTGLLVIDMRESYFRELIEKYNDFYNGSIALTNQSGQIAYHTDFTKVGSIYSAEELQGDPIILEVPLGTEGWTLHYNFYADPAVILFRNGVIGVLILSGVLVLVFSYSLSYSMTKPIVSMYRKMGRIQIGDYSVRIDTVTNDEIGYLGKQFNKMVDTIQQLIDHELKLQLTNQESQIKALQAQISPHFLFNTLQTMSSIAQVNDVPDLKLICQSLSNMYRYNMNIRNEWVQVKDELMHIRNYMVIINKRYPESIRIRFQMDSSTRNLSIPKLILQPIVENSVEHGLIPLLQGKKLLKIFAKVNREDGILYLYVLDNGVGLTTEQLENVQFSLGRENLFERANSSIGLHNVHSRIQLICGDLYGIRVYSKNGKGTCIELSLPLKEVSP</sequence>
<evidence type="ECO:0000313" key="11">
    <source>
        <dbReference type="EMBL" id="RUT45286.1"/>
    </source>
</evidence>
<organism evidence="11 12">
    <name type="scientific">Paenibacillus anaericanus</name>
    <dbReference type="NCBI Taxonomy" id="170367"/>
    <lineage>
        <taxon>Bacteria</taxon>
        <taxon>Bacillati</taxon>
        <taxon>Bacillota</taxon>
        <taxon>Bacilli</taxon>
        <taxon>Bacillales</taxon>
        <taxon>Paenibacillaceae</taxon>
        <taxon>Paenibacillus</taxon>
    </lineage>
</organism>
<dbReference type="GO" id="GO:0000155">
    <property type="term" value="F:phosphorelay sensor kinase activity"/>
    <property type="evidence" value="ECO:0007669"/>
    <property type="project" value="InterPro"/>
</dbReference>
<reference evidence="11 12" key="1">
    <citation type="submission" date="2018-12" db="EMBL/GenBank/DDBJ databases">
        <authorList>
            <person name="Sun L."/>
            <person name="Chen Z."/>
        </authorList>
    </citation>
    <scope>NUCLEOTIDE SEQUENCE [LARGE SCALE GENOMIC DNA]</scope>
    <source>
        <strain evidence="11 12">DSM 15890</strain>
    </source>
</reference>
<keyword evidence="6 11" id="KW-0418">Kinase</keyword>
<evidence type="ECO:0000256" key="5">
    <source>
        <dbReference type="ARBA" id="ARBA00022692"/>
    </source>
</evidence>
<dbReference type="PROSITE" id="PS50885">
    <property type="entry name" value="HAMP"/>
    <property type="match status" value="1"/>
</dbReference>
<keyword evidence="7 9" id="KW-1133">Transmembrane helix</keyword>
<keyword evidence="3" id="KW-0597">Phosphoprotein</keyword>